<name>A0ABQ5Z7W7_9SPHN</name>
<evidence type="ECO:0000313" key="2">
    <source>
        <dbReference type="Proteomes" id="UP001156703"/>
    </source>
</evidence>
<comment type="caution">
    <text evidence="1">The sequence shown here is derived from an EMBL/GenBank/DDBJ whole genome shotgun (WGS) entry which is preliminary data.</text>
</comment>
<accession>A0ABQ5Z7W7</accession>
<evidence type="ECO:0008006" key="3">
    <source>
        <dbReference type="Google" id="ProtNLM"/>
    </source>
</evidence>
<dbReference type="Proteomes" id="UP001156703">
    <property type="component" value="Unassembled WGS sequence"/>
</dbReference>
<proteinExistence type="predicted"/>
<reference evidence="2" key="1">
    <citation type="journal article" date="2019" name="Int. J. Syst. Evol. Microbiol.">
        <title>The Global Catalogue of Microorganisms (GCM) 10K type strain sequencing project: providing services to taxonomists for standard genome sequencing and annotation.</title>
        <authorList>
            <consortium name="The Broad Institute Genomics Platform"/>
            <consortium name="The Broad Institute Genome Sequencing Center for Infectious Disease"/>
            <person name="Wu L."/>
            <person name="Ma J."/>
        </authorList>
    </citation>
    <scope>NUCLEOTIDE SEQUENCE [LARGE SCALE GENOMIC DNA]</scope>
    <source>
        <strain evidence="2">NBRC 102146</strain>
    </source>
</reference>
<organism evidence="1 2">
    <name type="scientific">Sphingomonas astaxanthinifaciens DSM 22298</name>
    <dbReference type="NCBI Taxonomy" id="1123267"/>
    <lineage>
        <taxon>Bacteria</taxon>
        <taxon>Pseudomonadati</taxon>
        <taxon>Pseudomonadota</taxon>
        <taxon>Alphaproteobacteria</taxon>
        <taxon>Sphingomonadales</taxon>
        <taxon>Sphingomonadaceae</taxon>
        <taxon>Sphingomonas</taxon>
    </lineage>
</organism>
<evidence type="ECO:0000313" key="1">
    <source>
        <dbReference type="EMBL" id="GLR46953.1"/>
    </source>
</evidence>
<gene>
    <name evidence="1" type="ORF">GCM10007925_06640</name>
</gene>
<keyword evidence="2" id="KW-1185">Reference proteome</keyword>
<protein>
    <recommendedName>
        <fullName evidence="3">Transglutaminase-like domain-containing protein</fullName>
    </recommendedName>
</protein>
<sequence>MAAITAWASLNPSAPPPIPREELDQFDPELTGISSIDELVAILEAKAPGASAVEMLDLADALIRRRFFHSYSYFRFDQNWILSLLKPLWSDLASPVRPDDILKFRRAACSQQSIVLQAVASRLGLDYQSIGVNRPGHFLAAVRIDGRWWVYDADREIRVRRYPLDELLAGSPRLNSYYGPVVGLQLIAAAKAGRIQPRDLNRNPAPQASMLHLVTNFASRFGWLVLLLSWAILSLAVRRPASRVDPLLAPAFAE</sequence>
<dbReference type="EMBL" id="BSOO01000004">
    <property type="protein sequence ID" value="GLR46953.1"/>
    <property type="molecule type" value="Genomic_DNA"/>
</dbReference>